<keyword evidence="9 14" id="KW-0811">Translocation</keyword>
<dbReference type="eggNOG" id="arCOG02957">
    <property type="taxonomic scope" value="Archaea"/>
</dbReference>
<comment type="subcellular location">
    <subcellularLocation>
        <location evidence="1 14">Cell membrane</location>
        <topology evidence="1 14">Single-pass membrane protein</topology>
    </subcellularLocation>
</comment>
<dbReference type="InterPro" id="IPR023531">
    <property type="entry name" value="Preprot_translocase_SecG"/>
</dbReference>
<evidence type="ECO:0000256" key="11">
    <source>
        <dbReference type="ARBA" id="ARBA00025485"/>
    </source>
</evidence>
<evidence type="ECO:0000256" key="1">
    <source>
        <dbReference type="ARBA" id="ARBA00004162"/>
    </source>
</evidence>
<keyword evidence="5 14" id="KW-1003">Cell membrane</keyword>
<dbReference type="AlphaFoldDB" id="U3TD48"/>
<evidence type="ECO:0000256" key="3">
    <source>
        <dbReference type="ARBA" id="ARBA00014522"/>
    </source>
</evidence>
<dbReference type="KEGG" id="acj:ACAM_0486"/>
<comment type="similarity">
    <text evidence="2 14">Belongs to the SEC61-beta family.</text>
</comment>
<dbReference type="RefSeq" id="WP_022541231.1">
    <property type="nucleotide sequence ID" value="NC_022521.1"/>
</dbReference>
<feature type="transmembrane region" description="Helical" evidence="15">
    <location>
        <begin position="36"/>
        <end position="55"/>
    </location>
</feature>
<keyword evidence="17" id="KW-1185">Reference proteome</keyword>
<dbReference type="EMBL" id="AP012489">
    <property type="protein sequence ID" value="BAN89955.1"/>
    <property type="molecule type" value="Genomic_DNA"/>
</dbReference>
<evidence type="ECO:0000313" key="17">
    <source>
        <dbReference type="Proteomes" id="UP000016887"/>
    </source>
</evidence>
<dbReference type="Pfam" id="PF03911">
    <property type="entry name" value="Sec61_beta"/>
    <property type="match status" value="1"/>
</dbReference>
<evidence type="ECO:0000313" key="16">
    <source>
        <dbReference type="EMBL" id="BAN89955.1"/>
    </source>
</evidence>
<evidence type="ECO:0000256" key="7">
    <source>
        <dbReference type="ARBA" id="ARBA00022927"/>
    </source>
</evidence>
<proteinExistence type="inferred from homology"/>
<name>U3TD48_9CREN</name>
<keyword evidence="4 14" id="KW-0813">Transport</keyword>
<evidence type="ECO:0000256" key="15">
    <source>
        <dbReference type="SAM" id="Phobius"/>
    </source>
</evidence>
<keyword evidence="7 14" id="KW-0653">Protein transport</keyword>
<dbReference type="GeneID" id="17111096"/>
<sequence>MSVRRRRERRAAPVTAAGLLSFYEEYEGKIKVSPTIVVGAAVLVSALVAAAHIFLPAVP</sequence>
<comment type="function">
    <text evidence="11 14">Involved in protein export. The function of the beta subunit is unknown, but it may be involved in stabilization of the trimeric complex.</text>
</comment>
<keyword evidence="8 14" id="KW-1133">Transmembrane helix</keyword>
<protein>
    <recommendedName>
        <fullName evidence="3 14">Preprotein translocase subunit SecG</fullName>
    </recommendedName>
    <alternativeName>
        <fullName evidence="13 14">Protein transport protein Sec61 subunit beta homolog</fullName>
    </alternativeName>
</protein>
<evidence type="ECO:0000256" key="12">
    <source>
        <dbReference type="ARBA" id="ARBA00025929"/>
    </source>
</evidence>
<evidence type="ECO:0000256" key="6">
    <source>
        <dbReference type="ARBA" id="ARBA00022692"/>
    </source>
</evidence>
<evidence type="ECO:0000256" key="14">
    <source>
        <dbReference type="HAMAP-Rule" id="MF_00751"/>
    </source>
</evidence>
<comment type="subunit">
    <text evidence="12 14">Component of the protein translocase complex. Heterotrimer consisting of alpha (SecY), beta (SecG) and gamma (SecE) subunits. Can form oligomers of the heterotrimer.</text>
</comment>
<feature type="topological domain" description="Cytoplasmic" evidence="14">
    <location>
        <begin position="1"/>
        <end position="33"/>
    </location>
</feature>
<dbReference type="Proteomes" id="UP000016887">
    <property type="component" value="Chromosome"/>
</dbReference>
<dbReference type="HAMAP" id="MF_00751">
    <property type="entry name" value="SecG"/>
    <property type="match status" value="1"/>
</dbReference>
<organism evidence="16 17">
    <name type="scientific">Aeropyrum camini SY1 = JCM 12091</name>
    <dbReference type="NCBI Taxonomy" id="1198449"/>
    <lineage>
        <taxon>Archaea</taxon>
        <taxon>Thermoproteota</taxon>
        <taxon>Thermoprotei</taxon>
        <taxon>Desulfurococcales</taxon>
        <taxon>Desulfurococcaceae</taxon>
        <taxon>Aeropyrum</taxon>
    </lineage>
</organism>
<evidence type="ECO:0000256" key="4">
    <source>
        <dbReference type="ARBA" id="ARBA00022448"/>
    </source>
</evidence>
<dbReference type="InterPro" id="IPR016482">
    <property type="entry name" value="SecG/Sec61-beta/Sbh"/>
</dbReference>
<evidence type="ECO:0000256" key="5">
    <source>
        <dbReference type="ARBA" id="ARBA00022475"/>
    </source>
</evidence>
<keyword evidence="6 14" id="KW-0812">Transmembrane</keyword>
<accession>U3TD48</accession>
<evidence type="ECO:0000256" key="13">
    <source>
        <dbReference type="ARBA" id="ARBA00031868"/>
    </source>
</evidence>
<evidence type="ECO:0000256" key="8">
    <source>
        <dbReference type="ARBA" id="ARBA00022989"/>
    </source>
</evidence>
<dbReference type="STRING" id="1198449.ACAM_0486"/>
<evidence type="ECO:0000256" key="9">
    <source>
        <dbReference type="ARBA" id="ARBA00023010"/>
    </source>
</evidence>
<evidence type="ECO:0000256" key="2">
    <source>
        <dbReference type="ARBA" id="ARBA00006103"/>
    </source>
</evidence>
<evidence type="ECO:0000256" key="10">
    <source>
        <dbReference type="ARBA" id="ARBA00023136"/>
    </source>
</evidence>
<keyword evidence="10 14" id="KW-0472">Membrane</keyword>
<reference evidence="16 17" key="1">
    <citation type="journal article" date="2013" name="Appl. Environ. Microbiol.">
        <title>Variation of the Virus-Related Elements within Syntenic Genomes of the Hyperthermophilic Archaeon Aeropyrum.</title>
        <authorList>
            <person name="Daifuku T."/>
            <person name="Yoshida T."/>
            <person name="Kitamura T."/>
            <person name="Kawaichi S."/>
            <person name="Inoue T."/>
            <person name="Nomura K."/>
            <person name="Yoshida Y."/>
            <person name="Kuno S."/>
            <person name="Sako Y."/>
        </authorList>
    </citation>
    <scope>NUCLEOTIDE SEQUENCE [LARGE SCALE GENOMIC DNA]</scope>
    <source>
        <strain evidence="16 17">SY1</strain>
    </source>
</reference>
<gene>
    <name evidence="14 16" type="primary">secG</name>
    <name evidence="16" type="ORF">ACAM_0486</name>
</gene>
<dbReference type="GO" id="GO:0015031">
    <property type="term" value="P:protein transport"/>
    <property type="evidence" value="ECO:0007669"/>
    <property type="project" value="UniProtKB-UniRule"/>
</dbReference>
<dbReference type="GO" id="GO:0005886">
    <property type="term" value="C:plasma membrane"/>
    <property type="evidence" value="ECO:0007669"/>
    <property type="project" value="UniProtKB-SubCell"/>
</dbReference>